<sequence length="139" mass="15514">MVHSPKSKNNKGKKCQRGSNSPSAESEPKHSRYNSESGDEKMQVDEESDDELAMPSKSKLMDQEEEDKEKTPRKKNKVKKPKAIKKANSGKPVPKPRKTTAQKEAEVKKAAEEETHMTPCKKLSLVSPLLLLSDTSLLL</sequence>
<protein>
    <submittedName>
        <fullName evidence="2">Uncharacterized protein</fullName>
    </submittedName>
</protein>
<comment type="caution">
    <text evidence="2">The sequence shown here is derived from an EMBL/GenBank/DDBJ whole genome shotgun (WGS) entry which is preliminary data.</text>
</comment>
<evidence type="ECO:0000256" key="1">
    <source>
        <dbReference type="SAM" id="MobiDB-lite"/>
    </source>
</evidence>
<name>A0A9P6CQM0_9AGAR</name>
<accession>A0A9P6CQM0</accession>
<evidence type="ECO:0000313" key="2">
    <source>
        <dbReference type="EMBL" id="KAF9470335.1"/>
    </source>
</evidence>
<dbReference type="Proteomes" id="UP000807469">
    <property type="component" value="Unassembled WGS sequence"/>
</dbReference>
<keyword evidence="3" id="KW-1185">Reference proteome</keyword>
<organism evidence="2 3">
    <name type="scientific">Pholiota conissans</name>
    <dbReference type="NCBI Taxonomy" id="109636"/>
    <lineage>
        <taxon>Eukaryota</taxon>
        <taxon>Fungi</taxon>
        <taxon>Dikarya</taxon>
        <taxon>Basidiomycota</taxon>
        <taxon>Agaricomycotina</taxon>
        <taxon>Agaricomycetes</taxon>
        <taxon>Agaricomycetidae</taxon>
        <taxon>Agaricales</taxon>
        <taxon>Agaricineae</taxon>
        <taxon>Strophariaceae</taxon>
        <taxon>Pholiota</taxon>
    </lineage>
</organism>
<feature type="region of interest" description="Disordered" evidence="1">
    <location>
        <begin position="1"/>
        <end position="117"/>
    </location>
</feature>
<evidence type="ECO:0000313" key="3">
    <source>
        <dbReference type="Proteomes" id="UP000807469"/>
    </source>
</evidence>
<proteinExistence type="predicted"/>
<reference evidence="2" key="1">
    <citation type="submission" date="2020-11" db="EMBL/GenBank/DDBJ databases">
        <authorList>
            <consortium name="DOE Joint Genome Institute"/>
            <person name="Ahrendt S."/>
            <person name="Riley R."/>
            <person name="Andreopoulos W."/>
            <person name="Labutti K."/>
            <person name="Pangilinan J."/>
            <person name="Ruiz-Duenas F.J."/>
            <person name="Barrasa J.M."/>
            <person name="Sanchez-Garcia M."/>
            <person name="Camarero S."/>
            <person name="Miyauchi S."/>
            <person name="Serrano A."/>
            <person name="Linde D."/>
            <person name="Babiker R."/>
            <person name="Drula E."/>
            <person name="Ayuso-Fernandez I."/>
            <person name="Pacheco R."/>
            <person name="Padilla G."/>
            <person name="Ferreira P."/>
            <person name="Barriuso J."/>
            <person name="Kellner H."/>
            <person name="Castanera R."/>
            <person name="Alfaro M."/>
            <person name="Ramirez L."/>
            <person name="Pisabarro A.G."/>
            <person name="Kuo A."/>
            <person name="Tritt A."/>
            <person name="Lipzen A."/>
            <person name="He G."/>
            <person name="Yan M."/>
            <person name="Ng V."/>
            <person name="Cullen D."/>
            <person name="Martin F."/>
            <person name="Rosso M.-N."/>
            <person name="Henrissat B."/>
            <person name="Hibbett D."/>
            <person name="Martinez A.T."/>
            <person name="Grigoriev I.V."/>
        </authorList>
    </citation>
    <scope>NUCLEOTIDE SEQUENCE</scope>
    <source>
        <strain evidence="2">CIRM-BRFM 674</strain>
    </source>
</reference>
<dbReference type="EMBL" id="MU156061">
    <property type="protein sequence ID" value="KAF9470335.1"/>
    <property type="molecule type" value="Genomic_DNA"/>
</dbReference>
<dbReference type="AlphaFoldDB" id="A0A9P6CQM0"/>
<gene>
    <name evidence="2" type="ORF">BDN70DRAFT_939801</name>
</gene>
<feature type="compositionally biased region" description="Basic residues" evidence="1">
    <location>
        <begin position="1"/>
        <end position="16"/>
    </location>
</feature>
<feature type="compositionally biased region" description="Basic residues" evidence="1">
    <location>
        <begin position="71"/>
        <end position="85"/>
    </location>
</feature>
<feature type="compositionally biased region" description="Basic and acidic residues" evidence="1">
    <location>
        <begin position="101"/>
        <end position="116"/>
    </location>
</feature>